<proteinExistence type="predicted"/>
<organism evidence="1 2">
    <name type="scientific">Nitrososphaera viennensis EN76</name>
    <dbReference type="NCBI Taxonomy" id="926571"/>
    <lineage>
        <taxon>Archaea</taxon>
        <taxon>Nitrososphaerota</taxon>
        <taxon>Nitrososphaeria</taxon>
        <taxon>Nitrososphaerales</taxon>
        <taxon>Nitrososphaeraceae</taxon>
        <taxon>Nitrososphaera</taxon>
    </lineage>
</organism>
<evidence type="ECO:0000313" key="2">
    <source>
        <dbReference type="Proteomes" id="UP000027093"/>
    </source>
</evidence>
<evidence type="ECO:0000313" key="1">
    <source>
        <dbReference type="EMBL" id="AIC14807.1"/>
    </source>
</evidence>
<accession>A0A060HNN2</accession>
<protein>
    <submittedName>
        <fullName evidence="1">Uncharacterized protein</fullName>
    </submittedName>
</protein>
<sequence>MADIILKMTSPSTYTYHIKVRSSFSDTLSTPVTKIEMPEADASRNQITKIEGNSEKFQIVWILDDWTGKVPTLVDELTGPNAILTIKDQINFLRKTIQKHQLAHGSIHCNDISSSWH</sequence>
<dbReference type="AlphaFoldDB" id="A0A060HNN2"/>
<name>A0A060HNN2_9ARCH</name>
<reference evidence="1 2" key="1">
    <citation type="journal article" date="2014" name="Int. J. Syst. Evol. Microbiol.">
        <title>Nitrososphaera viennensis gen. nov., sp. nov., an aerobic and mesophilic, ammonia-oxidizing archaeon from soil and a member of the archaeal phylum Thaumarchaeota.</title>
        <authorList>
            <person name="Stieglmeier M."/>
            <person name="Klingl A."/>
            <person name="Alves R.J."/>
            <person name="Rittmann S.K."/>
            <person name="Melcher M."/>
            <person name="Leisch N."/>
            <person name="Schleper C."/>
        </authorList>
    </citation>
    <scope>NUCLEOTIDE SEQUENCE [LARGE SCALE GENOMIC DNA]</scope>
    <source>
        <strain evidence="1">EN76</strain>
    </source>
</reference>
<gene>
    <name evidence="1" type="ORF">NVIE_0616</name>
</gene>
<dbReference type="EMBL" id="CP007536">
    <property type="protein sequence ID" value="AIC14807.1"/>
    <property type="molecule type" value="Genomic_DNA"/>
</dbReference>
<dbReference type="Proteomes" id="UP000027093">
    <property type="component" value="Chromosome"/>
</dbReference>
<dbReference type="HOGENOM" id="CLU_2079496_0_0_2"/>
<dbReference type="KEGG" id="nvn:NVIE_0616"/>
<keyword evidence="2" id="KW-1185">Reference proteome</keyword>